<dbReference type="Pfam" id="PF01381">
    <property type="entry name" value="HTH_3"/>
    <property type="match status" value="1"/>
</dbReference>
<feature type="domain" description="HTH cro/C1-type" evidence="1">
    <location>
        <begin position="15"/>
        <end position="73"/>
    </location>
</feature>
<dbReference type="InterPro" id="IPR010982">
    <property type="entry name" value="Lambda_DNA-bd_dom_sf"/>
</dbReference>
<dbReference type="EMBL" id="JADIKD010000012">
    <property type="protein sequence ID" value="MFK2919034.1"/>
    <property type="molecule type" value="Genomic_DNA"/>
</dbReference>
<reference evidence="2 3" key="1">
    <citation type="submission" date="2020-10" db="EMBL/GenBank/DDBJ databases">
        <title>Phylogeny of dyella-like bacteria.</title>
        <authorList>
            <person name="Fu J."/>
        </authorList>
    </citation>
    <scope>NUCLEOTIDE SEQUENCE [LARGE SCALE GENOMIC DNA]</scope>
    <source>
        <strain evidence="2 3">BB4</strain>
    </source>
</reference>
<organism evidence="2 3">
    <name type="scientific">Dyella koreensis</name>
    <dbReference type="NCBI Taxonomy" id="311235"/>
    <lineage>
        <taxon>Bacteria</taxon>
        <taxon>Pseudomonadati</taxon>
        <taxon>Pseudomonadota</taxon>
        <taxon>Gammaproteobacteria</taxon>
        <taxon>Lysobacterales</taxon>
        <taxon>Rhodanobacteraceae</taxon>
        <taxon>Dyella</taxon>
    </lineage>
</organism>
<dbReference type="InterPro" id="IPR001387">
    <property type="entry name" value="Cro/C1-type_HTH"/>
</dbReference>
<sequence length="105" mass="12025">MPRRTDIRLVFQRRLKQARLDQELSQKDLGIKAGLDPFVASTRINRYEKGIHEPDMATVARLAAALKVPAAYLFTEDERLARMILAFEQLSAAEKDQLLKTMEKP</sequence>
<dbReference type="PROSITE" id="PS50943">
    <property type="entry name" value="HTH_CROC1"/>
    <property type="match status" value="1"/>
</dbReference>
<dbReference type="SUPFAM" id="SSF47413">
    <property type="entry name" value="lambda repressor-like DNA-binding domains"/>
    <property type="match status" value="1"/>
</dbReference>
<dbReference type="SMART" id="SM00530">
    <property type="entry name" value="HTH_XRE"/>
    <property type="match status" value="1"/>
</dbReference>
<evidence type="ECO:0000313" key="3">
    <source>
        <dbReference type="Proteomes" id="UP001620408"/>
    </source>
</evidence>
<evidence type="ECO:0000259" key="1">
    <source>
        <dbReference type="PROSITE" id="PS50943"/>
    </source>
</evidence>
<dbReference type="Gene3D" id="1.10.260.40">
    <property type="entry name" value="lambda repressor-like DNA-binding domains"/>
    <property type="match status" value="1"/>
</dbReference>
<gene>
    <name evidence="2" type="ORF">ISS97_17320</name>
</gene>
<dbReference type="RefSeq" id="WP_379983339.1">
    <property type="nucleotide sequence ID" value="NZ_JADIKD010000012.1"/>
</dbReference>
<proteinExistence type="predicted"/>
<comment type="caution">
    <text evidence="2">The sequence shown here is derived from an EMBL/GenBank/DDBJ whole genome shotgun (WGS) entry which is preliminary data.</text>
</comment>
<accession>A0ABW8K820</accession>
<evidence type="ECO:0000313" key="2">
    <source>
        <dbReference type="EMBL" id="MFK2919034.1"/>
    </source>
</evidence>
<dbReference type="Proteomes" id="UP001620408">
    <property type="component" value="Unassembled WGS sequence"/>
</dbReference>
<name>A0ABW8K820_9GAMM</name>
<dbReference type="CDD" id="cd00093">
    <property type="entry name" value="HTH_XRE"/>
    <property type="match status" value="1"/>
</dbReference>
<keyword evidence="3" id="KW-1185">Reference proteome</keyword>
<protein>
    <submittedName>
        <fullName evidence="2">Helix-turn-helix transcriptional regulator</fullName>
    </submittedName>
</protein>